<feature type="region of interest" description="Disordered" evidence="1">
    <location>
        <begin position="1"/>
        <end position="40"/>
    </location>
</feature>
<dbReference type="Proteomes" id="UP001054945">
    <property type="component" value="Unassembled WGS sequence"/>
</dbReference>
<dbReference type="EMBL" id="BPLR01008028">
    <property type="protein sequence ID" value="GIY21540.1"/>
    <property type="molecule type" value="Genomic_DNA"/>
</dbReference>
<protein>
    <submittedName>
        <fullName evidence="2">Uncharacterized protein</fullName>
    </submittedName>
</protein>
<sequence>MFPPEWPGNDRRSSGCDLHRTFPRSPATRAQSTERQPSWQEAKKATLNLIKEMAEVGWGRVNSFISNNCCCYFRVKRNDRERGKKRKRVGGGRKHPELEVSSQYFRVGWDGEMEIVTSRIWLIILFINGKAEASPAPYPILPPTPLRPPSANRMHHQYLFSKPGNTTSPLYEDER</sequence>
<feature type="compositionally biased region" description="Polar residues" evidence="1">
    <location>
        <begin position="28"/>
        <end position="39"/>
    </location>
</feature>
<feature type="compositionally biased region" description="Basic and acidic residues" evidence="1">
    <location>
        <begin position="8"/>
        <end position="20"/>
    </location>
</feature>
<evidence type="ECO:0000313" key="3">
    <source>
        <dbReference type="Proteomes" id="UP001054945"/>
    </source>
</evidence>
<keyword evidence="3" id="KW-1185">Reference proteome</keyword>
<evidence type="ECO:0000313" key="2">
    <source>
        <dbReference type="EMBL" id="GIY21540.1"/>
    </source>
</evidence>
<proteinExistence type="predicted"/>
<accession>A0AAV4RIK3</accession>
<reference evidence="2 3" key="1">
    <citation type="submission" date="2021-06" db="EMBL/GenBank/DDBJ databases">
        <title>Caerostris extrusa draft genome.</title>
        <authorList>
            <person name="Kono N."/>
            <person name="Arakawa K."/>
        </authorList>
    </citation>
    <scope>NUCLEOTIDE SEQUENCE [LARGE SCALE GENOMIC DNA]</scope>
</reference>
<gene>
    <name evidence="2" type="ORF">CEXT_637571</name>
</gene>
<evidence type="ECO:0000256" key="1">
    <source>
        <dbReference type="SAM" id="MobiDB-lite"/>
    </source>
</evidence>
<name>A0AAV4RIK3_CAEEX</name>
<comment type="caution">
    <text evidence="2">The sequence shown here is derived from an EMBL/GenBank/DDBJ whole genome shotgun (WGS) entry which is preliminary data.</text>
</comment>
<dbReference type="AlphaFoldDB" id="A0AAV4RIK3"/>
<organism evidence="2 3">
    <name type="scientific">Caerostris extrusa</name>
    <name type="common">Bark spider</name>
    <name type="synonym">Caerostris bankana</name>
    <dbReference type="NCBI Taxonomy" id="172846"/>
    <lineage>
        <taxon>Eukaryota</taxon>
        <taxon>Metazoa</taxon>
        <taxon>Ecdysozoa</taxon>
        <taxon>Arthropoda</taxon>
        <taxon>Chelicerata</taxon>
        <taxon>Arachnida</taxon>
        <taxon>Araneae</taxon>
        <taxon>Araneomorphae</taxon>
        <taxon>Entelegynae</taxon>
        <taxon>Araneoidea</taxon>
        <taxon>Araneidae</taxon>
        <taxon>Caerostris</taxon>
    </lineage>
</organism>